<keyword evidence="5" id="KW-1185">Reference proteome</keyword>
<dbReference type="PANTHER" id="PTHR43708:SF5">
    <property type="entry name" value="CONSERVED EXPRESSED OXIDOREDUCTASE (EUROFUNG)-RELATED"/>
    <property type="match status" value="1"/>
</dbReference>
<sequence length="303" mass="32979">MLWSMRMIRLGIVDFDSSHAVEFTKRFNHVGVDSDQCVDGARVVSGCPGTSTMSPERIAPHSQQLQDFGVTIVDEPTDMIGEIDGVLVLSLCGDVHLERVRPFLTAGVPAYVDKPFTCSLSAAREIVRLADESSVSIFSASAMRFAEEVLEFQRRTADYGPILGAVSYGPAYRMTGNPGLFHYGIHPTELLFAVMGPGCGEVTKLLTATAEVVTGRWRDDRVGTLRGLLQGETRYGAMAFCEHAVVPIHVSARYAYRNLCREIVRTFETGTAGLTTDVMLETVAFIEATLSSETADGRAVSLN</sequence>
<accession>A0A5C6BM01</accession>
<dbReference type="PANTHER" id="PTHR43708">
    <property type="entry name" value="CONSERVED EXPRESSED OXIDOREDUCTASE (EUROFUNG)"/>
    <property type="match status" value="1"/>
</dbReference>
<evidence type="ECO:0000256" key="1">
    <source>
        <dbReference type="ARBA" id="ARBA00010928"/>
    </source>
</evidence>
<keyword evidence="2" id="KW-0560">Oxidoreductase</keyword>
<comment type="similarity">
    <text evidence="1">Belongs to the Gfo/Idh/MocA family.</text>
</comment>
<dbReference type="GO" id="GO:0016491">
    <property type="term" value="F:oxidoreductase activity"/>
    <property type="evidence" value="ECO:0007669"/>
    <property type="project" value="UniProtKB-KW"/>
</dbReference>
<dbReference type="Proteomes" id="UP000320735">
    <property type="component" value="Unassembled WGS sequence"/>
</dbReference>
<dbReference type="GO" id="GO:0000166">
    <property type="term" value="F:nucleotide binding"/>
    <property type="evidence" value="ECO:0007669"/>
    <property type="project" value="InterPro"/>
</dbReference>
<name>A0A5C6BM01_9PLAN</name>
<evidence type="ECO:0000256" key="2">
    <source>
        <dbReference type="ARBA" id="ARBA00023002"/>
    </source>
</evidence>
<evidence type="ECO:0000259" key="3">
    <source>
        <dbReference type="Pfam" id="PF01408"/>
    </source>
</evidence>
<dbReference type="InterPro" id="IPR036291">
    <property type="entry name" value="NAD(P)-bd_dom_sf"/>
</dbReference>
<dbReference type="Pfam" id="PF01408">
    <property type="entry name" value="GFO_IDH_MocA"/>
    <property type="match status" value="1"/>
</dbReference>
<proteinExistence type="inferred from homology"/>
<protein>
    <recommendedName>
        <fullName evidence="3">Gfo/Idh/MocA-like oxidoreductase N-terminal domain-containing protein</fullName>
    </recommendedName>
</protein>
<organism evidence="4 5">
    <name type="scientific">Symmachiella macrocystis</name>
    <dbReference type="NCBI Taxonomy" id="2527985"/>
    <lineage>
        <taxon>Bacteria</taxon>
        <taxon>Pseudomonadati</taxon>
        <taxon>Planctomycetota</taxon>
        <taxon>Planctomycetia</taxon>
        <taxon>Planctomycetales</taxon>
        <taxon>Planctomycetaceae</taxon>
        <taxon>Symmachiella</taxon>
    </lineage>
</organism>
<reference evidence="4 5" key="1">
    <citation type="submission" date="2019-02" db="EMBL/GenBank/DDBJ databases">
        <title>Deep-cultivation of Planctomycetes and their phenomic and genomic characterization uncovers novel biology.</title>
        <authorList>
            <person name="Wiegand S."/>
            <person name="Jogler M."/>
            <person name="Boedeker C."/>
            <person name="Pinto D."/>
            <person name="Vollmers J."/>
            <person name="Rivas-Marin E."/>
            <person name="Kohn T."/>
            <person name="Peeters S.H."/>
            <person name="Heuer A."/>
            <person name="Rast P."/>
            <person name="Oberbeckmann S."/>
            <person name="Bunk B."/>
            <person name="Jeske O."/>
            <person name="Meyerdierks A."/>
            <person name="Storesund J.E."/>
            <person name="Kallscheuer N."/>
            <person name="Luecker S."/>
            <person name="Lage O.M."/>
            <person name="Pohl T."/>
            <person name="Merkel B.J."/>
            <person name="Hornburger P."/>
            <person name="Mueller R.-W."/>
            <person name="Bruemmer F."/>
            <person name="Labrenz M."/>
            <person name="Spormann A.M."/>
            <person name="Op Den Camp H."/>
            <person name="Overmann J."/>
            <person name="Amann R."/>
            <person name="Jetten M.S.M."/>
            <person name="Mascher T."/>
            <person name="Medema M.H."/>
            <person name="Devos D.P."/>
            <person name="Kaster A.-K."/>
            <person name="Ovreas L."/>
            <person name="Rohde M."/>
            <person name="Galperin M.Y."/>
            <person name="Jogler C."/>
        </authorList>
    </citation>
    <scope>NUCLEOTIDE SEQUENCE [LARGE SCALE GENOMIC DNA]</scope>
    <source>
        <strain evidence="4 5">CA54</strain>
    </source>
</reference>
<feature type="domain" description="Gfo/Idh/MocA-like oxidoreductase N-terminal" evidence="3">
    <location>
        <begin position="62"/>
        <end position="137"/>
    </location>
</feature>
<dbReference type="InterPro" id="IPR051317">
    <property type="entry name" value="Gfo/Idh/MocA_oxidoreduct"/>
</dbReference>
<evidence type="ECO:0000313" key="5">
    <source>
        <dbReference type="Proteomes" id="UP000320735"/>
    </source>
</evidence>
<dbReference type="AlphaFoldDB" id="A0A5C6BM01"/>
<evidence type="ECO:0000313" key="4">
    <source>
        <dbReference type="EMBL" id="TWU12481.1"/>
    </source>
</evidence>
<dbReference type="SUPFAM" id="SSF51735">
    <property type="entry name" value="NAD(P)-binding Rossmann-fold domains"/>
    <property type="match status" value="1"/>
</dbReference>
<dbReference type="EMBL" id="SJPP01000001">
    <property type="protein sequence ID" value="TWU12481.1"/>
    <property type="molecule type" value="Genomic_DNA"/>
</dbReference>
<dbReference type="InterPro" id="IPR000683">
    <property type="entry name" value="Gfo/Idh/MocA-like_OxRdtase_N"/>
</dbReference>
<dbReference type="Gene3D" id="3.40.50.720">
    <property type="entry name" value="NAD(P)-binding Rossmann-like Domain"/>
    <property type="match status" value="1"/>
</dbReference>
<comment type="caution">
    <text evidence="4">The sequence shown here is derived from an EMBL/GenBank/DDBJ whole genome shotgun (WGS) entry which is preliminary data.</text>
</comment>
<gene>
    <name evidence="4" type="ORF">CA54_13050</name>
</gene>